<organism evidence="1 3">
    <name type="scientific">Hydra vulgaris</name>
    <name type="common">Hydra</name>
    <name type="synonym">Hydra attenuata</name>
    <dbReference type="NCBI Taxonomy" id="6087"/>
    <lineage>
        <taxon>Eukaryota</taxon>
        <taxon>Metazoa</taxon>
        <taxon>Cnidaria</taxon>
        <taxon>Hydrozoa</taxon>
        <taxon>Hydroidolina</taxon>
        <taxon>Anthoathecata</taxon>
        <taxon>Aplanulata</taxon>
        <taxon>Hydridae</taxon>
        <taxon>Hydra</taxon>
    </lineage>
</organism>
<accession>A0ABM4CI14</accession>
<evidence type="ECO:0000313" key="3">
    <source>
        <dbReference type="RefSeq" id="XP_065661378.1"/>
    </source>
</evidence>
<evidence type="ECO:0000313" key="2">
    <source>
        <dbReference type="RefSeq" id="XP_065661377.1"/>
    </source>
</evidence>
<evidence type="ECO:0000313" key="1">
    <source>
        <dbReference type="Proteomes" id="UP001652625"/>
    </source>
</evidence>
<sequence length="141" mass="15966">MYSSNWISNDISKVKKHGKRYNKTNVILSSLLAKRRLNRRSKCPSLLSDVLIASTISRLKKESFNQFVKTKCSPNNNTGKNNSEAEMDTFLGMDIFFEKLKQVKVLPSPNCEKINNTASNEDVELQDLVDSFIETALSSVM</sequence>
<name>A0ABM4CI14_HYDVU</name>
<dbReference type="RefSeq" id="XP_065661378.1">
    <property type="nucleotide sequence ID" value="XM_065805306.1"/>
</dbReference>
<reference evidence="2 3" key="1">
    <citation type="submission" date="2025-05" db="UniProtKB">
        <authorList>
            <consortium name="RefSeq"/>
        </authorList>
    </citation>
    <scope>IDENTIFICATION</scope>
</reference>
<gene>
    <name evidence="2 3" type="primary">LOC136084705</name>
</gene>
<dbReference type="Proteomes" id="UP001652625">
    <property type="component" value="Chromosome 09"/>
</dbReference>
<keyword evidence="1" id="KW-1185">Reference proteome</keyword>
<protein>
    <submittedName>
        <fullName evidence="2 3">Uncharacterized protein LOC136084705 isoform X1</fullName>
    </submittedName>
</protein>
<dbReference type="RefSeq" id="XP_065661377.1">
    <property type="nucleotide sequence ID" value="XM_065805305.1"/>
</dbReference>
<dbReference type="GeneID" id="136084705"/>
<proteinExistence type="predicted"/>